<gene>
    <name evidence="1" type="ORF">DFH07DRAFT_775934</name>
</gene>
<accession>A0AAD7IPZ8</accession>
<proteinExistence type="predicted"/>
<protein>
    <submittedName>
        <fullName evidence="1">Uncharacterized protein</fullName>
    </submittedName>
</protein>
<keyword evidence="2" id="KW-1185">Reference proteome</keyword>
<organism evidence="1 2">
    <name type="scientific">Mycena maculata</name>
    <dbReference type="NCBI Taxonomy" id="230809"/>
    <lineage>
        <taxon>Eukaryota</taxon>
        <taxon>Fungi</taxon>
        <taxon>Dikarya</taxon>
        <taxon>Basidiomycota</taxon>
        <taxon>Agaricomycotina</taxon>
        <taxon>Agaricomycetes</taxon>
        <taxon>Agaricomycetidae</taxon>
        <taxon>Agaricales</taxon>
        <taxon>Marasmiineae</taxon>
        <taxon>Mycenaceae</taxon>
        <taxon>Mycena</taxon>
    </lineage>
</organism>
<reference evidence="1" key="1">
    <citation type="submission" date="2023-03" db="EMBL/GenBank/DDBJ databases">
        <title>Massive genome expansion in bonnet fungi (Mycena s.s.) driven by repeated elements and novel gene families across ecological guilds.</title>
        <authorList>
            <consortium name="Lawrence Berkeley National Laboratory"/>
            <person name="Harder C.B."/>
            <person name="Miyauchi S."/>
            <person name="Viragh M."/>
            <person name="Kuo A."/>
            <person name="Thoen E."/>
            <person name="Andreopoulos B."/>
            <person name="Lu D."/>
            <person name="Skrede I."/>
            <person name="Drula E."/>
            <person name="Henrissat B."/>
            <person name="Morin E."/>
            <person name="Kohler A."/>
            <person name="Barry K."/>
            <person name="LaButti K."/>
            <person name="Morin E."/>
            <person name="Salamov A."/>
            <person name="Lipzen A."/>
            <person name="Mereny Z."/>
            <person name="Hegedus B."/>
            <person name="Baldrian P."/>
            <person name="Stursova M."/>
            <person name="Weitz H."/>
            <person name="Taylor A."/>
            <person name="Grigoriev I.V."/>
            <person name="Nagy L.G."/>
            <person name="Martin F."/>
            <person name="Kauserud H."/>
        </authorList>
    </citation>
    <scope>NUCLEOTIDE SEQUENCE</scope>
    <source>
        <strain evidence="1">CBHHK188m</strain>
    </source>
</reference>
<comment type="caution">
    <text evidence="1">The sequence shown here is derived from an EMBL/GenBank/DDBJ whole genome shotgun (WGS) entry which is preliminary data.</text>
</comment>
<evidence type="ECO:0000313" key="2">
    <source>
        <dbReference type="Proteomes" id="UP001215280"/>
    </source>
</evidence>
<evidence type="ECO:0000313" key="1">
    <source>
        <dbReference type="EMBL" id="KAJ7747990.1"/>
    </source>
</evidence>
<sequence>MHSTPTQPCQLGRTQVNAALKDVMVEEWGKVQCTDSEAGDTMWSCSLGTHAEDSRDATYVQPFPVLEIDEPTTYILVAICNCVLQADDGELEGLDIHFCSREGVLDVIDITTVQSLVGQVNDLSNEWAIIDQSGFLARAEWLGEEGDGE</sequence>
<dbReference type="Proteomes" id="UP001215280">
    <property type="component" value="Unassembled WGS sequence"/>
</dbReference>
<dbReference type="EMBL" id="JARJLG010000092">
    <property type="protein sequence ID" value="KAJ7747990.1"/>
    <property type="molecule type" value="Genomic_DNA"/>
</dbReference>
<name>A0AAD7IPZ8_9AGAR</name>
<dbReference type="AlphaFoldDB" id="A0AAD7IPZ8"/>